<evidence type="ECO:0000256" key="3">
    <source>
        <dbReference type="ARBA" id="ARBA00023163"/>
    </source>
</evidence>
<dbReference type="CDD" id="cd01392">
    <property type="entry name" value="HTH_LacI"/>
    <property type="match status" value="1"/>
</dbReference>
<dbReference type="InterPro" id="IPR028082">
    <property type="entry name" value="Peripla_BP_I"/>
</dbReference>
<dbReference type="PANTHER" id="PTHR30146">
    <property type="entry name" value="LACI-RELATED TRANSCRIPTIONAL REPRESSOR"/>
    <property type="match status" value="1"/>
</dbReference>
<reference evidence="5 6" key="1">
    <citation type="journal article" date="2024" name="Appl. Microbiol. Biotechnol.">
        <title>Biosynthetic gene clusters with biotechnological applications in novel Antarctic isolates from Actinomycetota.</title>
        <authorList>
            <person name="Bruna P."/>
            <person name="Nunez-Montero K."/>
            <person name="Contreras M.J."/>
            <person name="Leal K."/>
            <person name="Garcia M."/>
            <person name="Abanto M."/>
            <person name="Barrientos L."/>
        </authorList>
    </citation>
    <scope>NUCLEOTIDE SEQUENCE [LARGE SCALE GENOMIC DNA]</scope>
    <source>
        <strain evidence="5 6">Se16.17</strain>
    </source>
</reference>
<organism evidence="5 6">
    <name type="scientific">Paenarthrobacter nicotinovorans</name>
    <name type="common">Arthrobacter nicotinovorans</name>
    <dbReference type="NCBI Taxonomy" id="29320"/>
    <lineage>
        <taxon>Bacteria</taxon>
        <taxon>Bacillati</taxon>
        <taxon>Actinomycetota</taxon>
        <taxon>Actinomycetes</taxon>
        <taxon>Micrococcales</taxon>
        <taxon>Micrococcaceae</taxon>
        <taxon>Paenarthrobacter</taxon>
    </lineage>
</organism>
<dbReference type="InterPro" id="IPR000843">
    <property type="entry name" value="HTH_LacI"/>
</dbReference>
<dbReference type="CDD" id="cd06267">
    <property type="entry name" value="PBP1_LacI_sugar_binding-like"/>
    <property type="match status" value="1"/>
</dbReference>
<dbReference type="PROSITE" id="PS50932">
    <property type="entry name" value="HTH_LACI_2"/>
    <property type="match status" value="1"/>
</dbReference>
<dbReference type="InterPro" id="IPR046335">
    <property type="entry name" value="LacI/GalR-like_sensor"/>
</dbReference>
<dbReference type="SUPFAM" id="SSF53822">
    <property type="entry name" value="Periplasmic binding protein-like I"/>
    <property type="match status" value="1"/>
</dbReference>
<proteinExistence type="predicted"/>
<keyword evidence="2 5" id="KW-0238">DNA-binding</keyword>
<evidence type="ECO:0000313" key="6">
    <source>
        <dbReference type="Proteomes" id="UP001448614"/>
    </source>
</evidence>
<evidence type="ECO:0000256" key="1">
    <source>
        <dbReference type="ARBA" id="ARBA00023015"/>
    </source>
</evidence>
<keyword evidence="6" id="KW-1185">Reference proteome</keyword>
<comment type="caution">
    <text evidence="5">The sequence shown here is derived from an EMBL/GenBank/DDBJ whole genome shotgun (WGS) entry which is preliminary data.</text>
</comment>
<dbReference type="Gene3D" id="1.10.260.40">
    <property type="entry name" value="lambda repressor-like DNA-binding domains"/>
    <property type="match status" value="1"/>
</dbReference>
<dbReference type="SMART" id="SM00354">
    <property type="entry name" value="HTH_LACI"/>
    <property type="match status" value="1"/>
</dbReference>
<evidence type="ECO:0000259" key="4">
    <source>
        <dbReference type="PROSITE" id="PS50932"/>
    </source>
</evidence>
<keyword evidence="1" id="KW-0805">Transcription regulation</keyword>
<dbReference type="GO" id="GO:0003677">
    <property type="term" value="F:DNA binding"/>
    <property type="evidence" value="ECO:0007669"/>
    <property type="project" value="UniProtKB-KW"/>
</dbReference>
<name>A0ABV0GX97_PAENI</name>
<gene>
    <name evidence="5" type="ORF">V3C41_19805</name>
</gene>
<keyword evidence="3" id="KW-0804">Transcription</keyword>
<dbReference type="InterPro" id="IPR010982">
    <property type="entry name" value="Lambda_DNA-bd_dom_sf"/>
</dbReference>
<dbReference type="Gene3D" id="3.40.50.2300">
    <property type="match status" value="2"/>
</dbReference>
<dbReference type="EMBL" id="JBBMFV010000004">
    <property type="protein sequence ID" value="MEO3943323.1"/>
    <property type="molecule type" value="Genomic_DNA"/>
</dbReference>
<sequence length="341" mass="35855">MPADEAPVQTKKAKATIYDVAQQAGVNPSTVSRALSNPGRVSPQTRRLVEITAGVLNFQANHSAQVLQTGSTRMLGLLVSDITNPNFFGILREAGRVATQQQYSVVLGNAAESAATELSAARRLIKTVDGLILVSPRMSESNLQLLAATKKVVAINREVSGIDCVVPDPDRGVSQAVRFLAGNGHQKIVFAAGPEMSWMSARRWDAVSDACEWCHVTAERIESTSPTIDGGRKLARTIKASGATAVITHNDLMAIGLMHELQGAGMAVPEAISIVGFDDIFGADFTTPSLSSIRSPLGECGSLAAGLILNSFAGTPQEPKSLMVDTELVIRGSAGPARSAP</sequence>
<protein>
    <submittedName>
        <fullName evidence="5">LacI family DNA-binding transcriptional regulator</fullName>
    </submittedName>
</protein>
<feature type="domain" description="HTH lacI-type" evidence="4">
    <location>
        <begin position="15"/>
        <end position="69"/>
    </location>
</feature>
<dbReference type="SUPFAM" id="SSF47413">
    <property type="entry name" value="lambda repressor-like DNA-binding domains"/>
    <property type="match status" value="1"/>
</dbReference>
<dbReference type="PANTHER" id="PTHR30146:SF109">
    <property type="entry name" value="HTH-TYPE TRANSCRIPTIONAL REGULATOR GALS"/>
    <property type="match status" value="1"/>
</dbReference>
<dbReference type="Proteomes" id="UP001448614">
    <property type="component" value="Unassembled WGS sequence"/>
</dbReference>
<dbReference type="RefSeq" id="WP_347783476.1">
    <property type="nucleotide sequence ID" value="NZ_JBBMFV010000004.1"/>
</dbReference>
<evidence type="ECO:0000313" key="5">
    <source>
        <dbReference type="EMBL" id="MEO3943323.1"/>
    </source>
</evidence>
<dbReference type="Pfam" id="PF13377">
    <property type="entry name" value="Peripla_BP_3"/>
    <property type="match status" value="1"/>
</dbReference>
<accession>A0ABV0GX97</accession>
<evidence type="ECO:0000256" key="2">
    <source>
        <dbReference type="ARBA" id="ARBA00023125"/>
    </source>
</evidence>
<dbReference type="Pfam" id="PF00356">
    <property type="entry name" value="LacI"/>
    <property type="match status" value="1"/>
</dbReference>